<evidence type="ECO:0000256" key="1">
    <source>
        <dbReference type="SAM" id="MobiDB-lite"/>
    </source>
</evidence>
<dbReference type="CDD" id="cd00146">
    <property type="entry name" value="PKD"/>
    <property type="match status" value="1"/>
</dbReference>
<reference evidence="3 4" key="1">
    <citation type="journal article" date="2018" name="Genome Announc.">
        <title>Genome Sequence of Geothermobacter sp. HR-1 Iron Reducer from the Loihi Seamount.</title>
        <authorList>
            <person name="Smith H."/>
            <person name="Abuyen K."/>
            <person name="Tremblay J."/>
            <person name="Savalia P."/>
            <person name="Perez-Rodriguez I."/>
            <person name="Emerson D."/>
            <person name="Tully B."/>
            <person name="Amend J."/>
        </authorList>
    </citation>
    <scope>NUCLEOTIDE SEQUENCE [LARGE SCALE GENOMIC DNA]</scope>
    <source>
        <strain evidence="3 4">HR-1</strain>
    </source>
</reference>
<dbReference type="InterPro" id="IPR013783">
    <property type="entry name" value="Ig-like_fold"/>
</dbReference>
<dbReference type="EMBL" id="PPFX01000015">
    <property type="protein sequence ID" value="PNU20299.1"/>
    <property type="molecule type" value="Genomic_DNA"/>
</dbReference>
<dbReference type="SUPFAM" id="SSF50939">
    <property type="entry name" value="Sialidases"/>
    <property type="match status" value="1"/>
</dbReference>
<dbReference type="InterPro" id="IPR028974">
    <property type="entry name" value="TSP_type-3_rpt"/>
</dbReference>
<feature type="compositionally biased region" description="Polar residues" evidence="1">
    <location>
        <begin position="197"/>
        <end position="207"/>
    </location>
</feature>
<dbReference type="InterPro" id="IPR000601">
    <property type="entry name" value="PKD_dom"/>
</dbReference>
<proteinExistence type="predicted"/>
<protein>
    <recommendedName>
        <fullName evidence="2">PKD/Chitinase domain-containing protein</fullName>
    </recommendedName>
</protein>
<dbReference type="GO" id="GO:0005509">
    <property type="term" value="F:calcium ion binding"/>
    <property type="evidence" value="ECO:0007669"/>
    <property type="project" value="InterPro"/>
</dbReference>
<evidence type="ECO:0000259" key="2">
    <source>
        <dbReference type="SMART" id="SM00089"/>
    </source>
</evidence>
<dbReference type="Gene3D" id="4.10.1080.10">
    <property type="entry name" value="TSP type-3 repeat"/>
    <property type="match status" value="1"/>
</dbReference>
<dbReference type="SMART" id="SM00089">
    <property type="entry name" value="PKD"/>
    <property type="match status" value="1"/>
</dbReference>
<gene>
    <name evidence="3" type="ORF">C2E25_08315</name>
</gene>
<comment type="caution">
    <text evidence="3">The sequence shown here is derived from an EMBL/GenBank/DDBJ whole genome shotgun (WGS) entry which is preliminary data.</text>
</comment>
<dbReference type="Gene3D" id="2.60.40.10">
    <property type="entry name" value="Immunoglobulins"/>
    <property type="match status" value="5"/>
</dbReference>
<dbReference type="InterPro" id="IPR036278">
    <property type="entry name" value="Sialidase_sf"/>
</dbReference>
<evidence type="ECO:0000313" key="3">
    <source>
        <dbReference type="EMBL" id="PNU20299.1"/>
    </source>
</evidence>
<feature type="region of interest" description="Disordered" evidence="1">
    <location>
        <begin position="560"/>
        <end position="661"/>
    </location>
</feature>
<feature type="compositionally biased region" description="Basic and acidic residues" evidence="1">
    <location>
        <begin position="466"/>
        <end position="476"/>
    </location>
</feature>
<dbReference type="Proteomes" id="UP000236340">
    <property type="component" value="Unassembled WGS sequence"/>
</dbReference>
<accession>A0A2K2HAP0</accession>
<evidence type="ECO:0000313" key="4">
    <source>
        <dbReference type="Proteomes" id="UP000236340"/>
    </source>
</evidence>
<dbReference type="InterPro" id="IPR022409">
    <property type="entry name" value="PKD/Chitinase_dom"/>
</dbReference>
<feature type="region of interest" description="Disordered" evidence="1">
    <location>
        <begin position="187"/>
        <end position="216"/>
    </location>
</feature>
<feature type="region of interest" description="Disordered" evidence="1">
    <location>
        <begin position="466"/>
        <end position="491"/>
    </location>
</feature>
<feature type="domain" description="PKD/Chitinase" evidence="2">
    <location>
        <begin position="221"/>
        <end position="310"/>
    </location>
</feature>
<dbReference type="SUPFAM" id="SSF49299">
    <property type="entry name" value="PKD domain"/>
    <property type="match status" value="1"/>
</dbReference>
<name>A0A2K2HAP0_9BACT</name>
<sequence length="1785" mass="193366">MGLDASFVATSPGSVIAKKLGQLAGIGLDAAGHDNAAFIVDQTVQHVTVFVSLARSGFTDPIALAGLAQQLAADASSITNNAVGIMALNDLEEQANEIHIAREMLKSFISDNYGDWNKFVSNAGLNPSSNPTIYKVIDGFAAKLGYHNSWQGTDYNISRVEALFTQGTSDFGDWVFVRKSLDNPFDDVDGDGINNLDEVSNGTDPNDPQSPTPLVPNNAPVAKVSASATSVNINTPVSLNASGSTDPDGDSITYHWSLIVPPGSTSKMTTPESSTSSFTPDMAGSYTVQLTVSDGTLDSVASIAILASDGSQTFYDPTRIDVVNKSIGSGNCGEVFLLATKTLAKGEYWKNPKLWATTYSSPGVRDHIYFFIGINKIPTANSDVSYYCSKYGQVGDNHFSSKNFTMDMYDNQTLNNSGSSTYSKSLSRTINPQDTVYLYVGVSNNYKFDIEQVTLQTNVLYDKDGDGISDSKDKFPNDPAEAYDSDNDGVGDNADAFDNDPSAWKDTDGDKCPDSISGTSITGLVVDQFPSDGTLCVDADGDKVDDLTLDIFPLNSMEWADQDGDGVGDNSDKFDNDIAASIDSDGDLHPDSWNPGKTQADSTTGLTLDKFPSDSSEWTDSDLDGIGDNSDWAPTDPTEWVDSDGDGVGDNADVAPNDPGRSVNTAPSISAVSNQSIIQGQNLTIPLNVSDNEGDSYTLQILNAPSFISLSGTDIIVASAGQYSGDFSLVIRAEDTFGGIDFQTFILSVVKPASANITWAGVQHMTKADGSEVDSLELGIKTETNTNLGTLTATVTGPNGFSYTFTDSDAHAWGGTLALWKQYDSLTPLAPGTYTFTVTDSLGNSVSQADLHIDPHAVPLVNEATIGYQRLADGSYRFSWAPADAARTYYYRFRLYDSATADVPIFDTSRMAKTWFDVPAGTLTDGQTYYWRVETHEVGNWDLLKNRGATNKVAFTPQATDYDPNQVVLNYTKVLNLKLADGSRQTALNIDVDDENALTLAEVDGPNGFHYTFDLTADKGYDLWKTVDPATTPTGLYTFHLVAGGVDYYSYDYLTAKADYQLPAPATQQVEDLGNGMWRFSWAPVEQPVPLWYRVRVRNTGNGAKYDSPRLDQAMFDIGQTDLVNTIGTGSWTWEVLVYDSSDWTTARNRVNGAAIAFNPLPYNPNRPQIWPFSSHRVSGTGNDVAYTWATTSDPNGDLVSLQVDGPAGSNISYDLLQQGSLYIGGSYRGYMKHDPGLPVTGLYTYTATDASGNQMVRYDYQSSPVAYAPIDFKTLHIDRLADGRNRVSWAPVNAQVPLYYRVEILTVADHNGDGYGDETLLSPYQATTSWVYDPATLPAEPLVLRLRARENPAGTAWNNRTHSIHVGLEAPGFDYSTLADQDNDGWASNIDPDDADPDIYPPLPQQLTLVTPNGGEMLSVGATTKITWLPYPNAASYLLRYSTDGGTTWKWLRNNVTGTSFNWTVPNSLSDQCLLRINAKNAAGSFIANDFSDTVFSIINPPQIISPNGGEAFAAGSTITISWYPHPNAVNYLLRYSTDAGASWKWLRNNVTGTSFNWKLPDISNSQVMIRINAKNAAGSFIGNDFSDSTFSIVQFRLTSPNGGETLNAGDNLNITWQPHPNAASYLLRYSVDNGTTWKWIRNGVTGTSFNWTVPVDPSTQVLFRINAKDAAGNFIANDFSDAVSSIVVPLKVLSPNGGETLTIGSQTTISWNPHPDAASYLLRYSIDGGTTWKWLRNNVTGTSFNWTVPNDPSTQVLMRINAKNAAGSFIGNDFSDATFTIVP</sequence>
<dbReference type="InterPro" id="IPR035986">
    <property type="entry name" value="PKD_dom_sf"/>
</dbReference>
<feature type="compositionally biased region" description="Polar residues" evidence="1">
    <location>
        <begin position="595"/>
        <end position="606"/>
    </location>
</feature>
<dbReference type="Pfam" id="PF00801">
    <property type="entry name" value="PKD"/>
    <property type="match status" value="1"/>
</dbReference>
<organism evidence="3 4">
    <name type="scientific">Geothermobacter hydrogeniphilus</name>
    <dbReference type="NCBI Taxonomy" id="1969733"/>
    <lineage>
        <taxon>Bacteria</taxon>
        <taxon>Pseudomonadati</taxon>
        <taxon>Thermodesulfobacteriota</taxon>
        <taxon>Desulfuromonadia</taxon>
        <taxon>Desulfuromonadales</taxon>
        <taxon>Geothermobacteraceae</taxon>
        <taxon>Geothermobacter</taxon>
    </lineage>
</organism>